<accession>A0A835ENB8</accession>
<dbReference type="InterPro" id="IPR001128">
    <property type="entry name" value="Cyt_P450"/>
</dbReference>
<protein>
    <recommendedName>
        <fullName evidence="4">RING-type E3 ubiquitin transferase</fullName>
        <ecNumber evidence="4">2.3.2.27</ecNumber>
    </recommendedName>
</protein>
<keyword evidence="16 19" id="KW-0472">Membrane</keyword>
<dbReference type="Pfam" id="PF00067">
    <property type="entry name" value="p450"/>
    <property type="match status" value="3"/>
</dbReference>
<keyword evidence="10" id="KW-0833">Ubl conjugation pathway</keyword>
<feature type="domain" description="RING-type" evidence="20">
    <location>
        <begin position="329"/>
        <end position="370"/>
    </location>
</feature>
<keyword evidence="6" id="KW-0808">Transferase</keyword>
<dbReference type="OrthoDB" id="1470350at2759"/>
<gene>
    <name evidence="21" type="ORF">HU200_030533</name>
</gene>
<dbReference type="InterPro" id="IPR001841">
    <property type="entry name" value="Znf_RING"/>
</dbReference>
<evidence type="ECO:0000259" key="20">
    <source>
        <dbReference type="PROSITE" id="PS50089"/>
    </source>
</evidence>
<dbReference type="GO" id="GO:0016705">
    <property type="term" value="F:oxidoreductase activity, acting on paired donors, with incorporation or reduction of molecular oxygen"/>
    <property type="evidence" value="ECO:0007669"/>
    <property type="project" value="InterPro"/>
</dbReference>
<keyword evidence="22" id="KW-1185">Reference proteome</keyword>
<dbReference type="SUPFAM" id="SSF48264">
    <property type="entry name" value="Cytochrome P450"/>
    <property type="match status" value="2"/>
</dbReference>
<dbReference type="GO" id="GO:0005506">
    <property type="term" value="F:iron ion binding"/>
    <property type="evidence" value="ECO:0007669"/>
    <property type="project" value="InterPro"/>
</dbReference>
<dbReference type="Gene3D" id="3.30.40.10">
    <property type="entry name" value="Zinc/RING finger domain, C3HC4 (zinc finger)"/>
    <property type="match status" value="1"/>
</dbReference>
<dbReference type="InterPro" id="IPR013083">
    <property type="entry name" value="Znf_RING/FYVE/PHD"/>
</dbReference>
<dbReference type="PRINTS" id="PR00385">
    <property type="entry name" value="P450"/>
</dbReference>
<keyword evidence="12 19" id="KW-1133">Transmembrane helix</keyword>
<dbReference type="Gene3D" id="1.10.630.10">
    <property type="entry name" value="Cytochrome P450"/>
    <property type="match status" value="2"/>
</dbReference>
<keyword evidence="14" id="KW-0408">Iron</keyword>
<keyword evidence="9 17" id="KW-0863">Zinc-finger</keyword>
<evidence type="ECO:0000256" key="8">
    <source>
        <dbReference type="ARBA" id="ARBA00022723"/>
    </source>
</evidence>
<feature type="compositionally biased region" description="Acidic residues" evidence="18">
    <location>
        <begin position="404"/>
        <end position="414"/>
    </location>
</feature>
<evidence type="ECO:0000256" key="7">
    <source>
        <dbReference type="ARBA" id="ARBA00022692"/>
    </source>
</evidence>
<evidence type="ECO:0000256" key="5">
    <source>
        <dbReference type="ARBA" id="ARBA00022617"/>
    </source>
</evidence>
<dbReference type="InterPro" id="IPR036396">
    <property type="entry name" value="Cyt_P450_sf"/>
</dbReference>
<dbReference type="GO" id="GO:0006629">
    <property type="term" value="P:lipid metabolic process"/>
    <property type="evidence" value="ECO:0007669"/>
    <property type="project" value="UniProtKB-ARBA"/>
</dbReference>
<dbReference type="PROSITE" id="PS50089">
    <property type="entry name" value="ZF_RING_2"/>
    <property type="match status" value="1"/>
</dbReference>
<dbReference type="GO" id="GO:0061630">
    <property type="term" value="F:ubiquitin protein ligase activity"/>
    <property type="evidence" value="ECO:0007669"/>
    <property type="project" value="UniProtKB-EC"/>
</dbReference>
<feature type="region of interest" description="Disordered" evidence="18">
    <location>
        <begin position="95"/>
        <end position="131"/>
    </location>
</feature>
<sequence>MADQHSHSGSYGLLATQPDVQCLVCTRPFNLDTEIADSFEALAICRECKMTVLTGSYRDDTTRTNRQRQRPVTSHEPMEDAFSQQFSQLIDLARQGHEADVDSPTVPCQRTSYISTPNRSQRWHSSDDESDGLNYADSMFGEIESNISFDDDDGESNASIEHQTTMGREIVIELDSGSYVNTDTDIDPMNAGVDHWDSDDPEDEHSEDSDLDEAGDTMQAHRQQWHDIAPSGLNEQESEDTVWTWRTARSQGVNRTNLRADMEGREIRRTFIGNPGDYVDARQFEMVLEQFAEDNNTTRGAPPASASSIENLPSVVISTSGDINGGVTCPVCKDDMPIETVAKQLPCMHLYHSSCIIPWLSSRNTCPVCRYELPTDDTEYERSKRATANEGAIYVVEDTHPQETAEETSYEPDVEGSSNTVGGTMEETNTREDSVYSAQQPNGARGRHRWLFIAAAPVVTLVYLYDILWLRLEKIRNKLRRQGINGPKPTFLYGNTQEMKRIRQELKCVQRQRKDTNMNRPVFLYSTGTVEILHVAQPEMVKDVGRWTTSELAKPLYLMRSRKPLFGEGILSANGDLWAYEKKILAPEFFMEKIKGMIGLIVDATVPLLQAWENILDGAGGSKEIYVDGYLRNFSADVIARACFGSSFTKGEDIFCKLRQLQKAISQQDTFVGLSALWKYLPTKSNREIRKLNQEVRLLILDLCKEHRSRSHGNDVTHMSTQNNLLHAIINGADRRPSYFSGTEDFIVDNCKNIYFAGHETAAVTATWCLMLLAAHPDWQITMVIQETLRLYPPASLIMREALTDVSLGGVDVPRGTIIQVAISMLHLDKDAWGPDADEFRPDRFANGAAAACKPAHMYMPFGYGPRLCTGQNLAMAELKLLLAHLLTRFSFSISPGYQHIPRSPLICDSTMCSSKTQLPFLEGWVASIGDCLIGEHTHSIWRCLVSEYFPGTLSSSLFLCLMEELPALTIALLILSLVLSYLLHQICLRSENIRKNLKRQGIKGPEPTVLYGNTREMKRIQQDLKIVQTQDANNYSLTVFPHLLLWRETYGPVFIYSTGALEILHVSDPEMVKDIGHCTPSELGKPTYLKRSRKALFGGGLLTANGDEWAYQRKLMAPEFFMDKIKGMIELIEDATSPLSESWDSMLDDVGGSREIVVDDYLRKLSADVIARICFGSSFTRGEEIFCKLRQLQKALSQQDALVGISAFWKYLPTRANREIKKLDEEVRLLILNVMKEHNNGAGKDLLHVIVDGARGCQLQGRDAEDFIIDSCKAMYFAGHGTIAATLIWCLMLLATHPEWQERARAEAVEVCQGGATLDVDALRQLRTLTMVIQETLRLYPPASMMMREALTDVKIGDLDVPRGTIIQVSRPMLHQDKDAWGPDAGEFRPDRFANGVAAACRPAHVYLPFGHGPRTCIGQNLAMVELKVVLARLLSSESEYPVRLGQAMRATSAATDEPEYPDEVSSFPSSQPRTQTQMELGFSTLQWLRLLPPLSLCILLFSYLCTSLWLRPARLRRKLRSQGVKGPKPSFLFGNIPEMRKIQKQLVGSEQEQEGAKDGFSSNYVATLFPYFLHWSRVYGMSSALLLPI</sequence>
<dbReference type="PRINTS" id="PR00463">
    <property type="entry name" value="EP450I"/>
</dbReference>
<feature type="region of interest" description="Disordered" evidence="18">
    <location>
        <begin position="1454"/>
        <end position="1475"/>
    </location>
</feature>
<evidence type="ECO:0000256" key="13">
    <source>
        <dbReference type="ARBA" id="ARBA00023002"/>
    </source>
</evidence>
<dbReference type="GO" id="GO:0004497">
    <property type="term" value="F:monooxygenase activity"/>
    <property type="evidence" value="ECO:0007669"/>
    <property type="project" value="UniProtKB-KW"/>
</dbReference>
<dbReference type="Proteomes" id="UP000636709">
    <property type="component" value="Unassembled WGS sequence"/>
</dbReference>
<evidence type="ECO:0000256" key="3">
    <source>
        <dbReference type="ARBA" id="ARBA00010617"/>
    </source>
</evidence>
<evidence type="ECO:0000256" key="6">
    <source>
        <dbReference type="ARBA" id="ARBA00022679"/>
    </source>
</evidence>
<keyword evidence="7 19" id="KW-0812">Transmembrane</keyword>
<evidence type="ECO:0000256" key="14">
    <source>
        <dbReference type="ARBA" id="ARBA00023004"/>
    </source>
</evidence>
<keyword evidence="13" id="KW-0560">Oxidoreductase</keyword>
<comment type="similarity">
    <text evidence="3">Belongs to the cytochrome P450 family.</text>
</comment>
<evidence type="ECO:0000313" key="22">
    <source>
        <dbReference type="Proteomes" id="UP000636709"/>
    </source>
</evidence>
<evidence type="ECO:0000256" key="17">
    <source>
        <dbReference type="PROSITE-ProRule" id="PRU00175"/>
    </source>
</evidence>
<evidence type="ECO:0000313" key="21">
    <source>
        <dbReference type="EMBL" id="KAF8707006.1"/>
    </source>
</evidence>
<feature type="compositionally biased region" description="Acidic residues" evidence="18">
    <location>
        <begin position="197"/>
        <end position="215"/>
    </location>
</feature>
<dbReference type="SUPFAM" id="SSF57850">
    <property type="entry name" value="RING/U-box"/>
    <property type="match status" value="1"/>
</dbReference>
<keyword evidence="8" id="KW-0479">Metal-binding</keyword>
<feature type="region of interest" description="Disordered" evidence="18">
    <location>
        <begin position="400"/>
        <end position="440"/>
    </location>
</feature>
<name>A0A835ENB8_9POAL</name>
<dbReference type="GO" id="GO:0016020">
    <property type="term" value="C:membrane"/>
    <property type="evidence" value="ECO:0007669"/>
    <property type="project" value="UniProtKB-SubCell"/>
</dbReference>
<feature type="region of interest" description="Disordered" evidence="18">
    <location>
        <begin position="189"/>
        <end position="221"/>
    </location>
</feature>
<reference evidence="21" key="1">
    <citation type="submission" date="2020-07" db="EMBL/GenBank/DDBJ databases">
        <title>Genome sequence and genetic diversity analysis of an under-domesticated orphan crop, white fonio (Digitaria exilis).</title>
        <authorList>
            <person name="Bennetzen J.L."/>
            <person name="Chen S."/>
            <person name="Ma X."/>
            <person name="Wang X."/>
            <person name="Yssel A.E.J."/>
            <person name="Chaluvadi S.R."/>
            <person name="Johnson M."/>
            <person name="Gangashetty P."/>
            <person name="Hamidou F."/>
            <person name="Sanogo M.D."/>
            <person name="Zwaenepoel A."/>
            <person name="Wallace J."/>
            <person name="Van De Peer Y."/>
            <person name="Van Deynze A."/>
        </authorList>
    </citation>
    <scope>NUCLEOTIDE SEQUENCE</scope>
    <source>
        <tissue evidence="21">Leaves</tissue>
    </source>
</reference>
<dbReference type="InterPro" id="IPR017972">
    <property type="entry name" value="Cyt_P450_CS"/>
</dbReference>
<dbReference type="InterPro" id="IPR002401">
    <property type="entry name" value="Cyt_P450_E_grp-I"/>
</dbReference>
<evidence type="ECO:0000256" key="10">
    <source>
        <dbReference type="ARBA" id="ARBA00022786"/>
    </source>
</evidence>
<feature type="compositionally biased region" description="Polar residues" evidence="18">
    <location>
        <begin position="106"/>
        <end position="120"/>
    </location>
</feature>
<keyword evidence="11" id="KW-0862">Zinc</keyword>
<comment type="subcellular location">
    <subcellularLocation>
        <location evidence="2">Membrane</location>
    </subcellularLocation>
</comment>
<dbReference type="PANTHER" id="PTHR24282">
    <property type="entry name" value="CYTOCHROME P450 FAMILY MEMBER"/>
    <property type="match status" value="1"/>
</dbReference>
<evidence type="ECO:0000256" key="1">
    <source>
        <dbReference type="ARBA" id="ARBA00000900"/>
    </source>
</evidence>
<evidence type="ECO:0000256" key="2">
    <source>
        <dbReference type="ARBA" id="ARBA00004370"/>
    </source>
</evidence>
<dbReference type="Pfam" id="PF13639">
    <property type="entry name" value="zf-RING_2"/>
    <property type="match status" value="1"/>
</dbReference>
<evidence type="ECO:0000256" key="15">
    <source>
        <dbReference type="ARBA" id="ARBA00023033"/>
    </source>
</evidence>
<dbReference type="GO" id="GO:0020037">
    <property type="term" value="F:heme binding"/>
    <property type="evidence" value="ECO:0007669"/>
    <property type="project" value="InterPro"/>
</dbReference>
<evidence type="ECO:0000256" key="16">
    <source>
        <dbReference type="ARBA" id="ARBA00023136"/>
    </source>
</evidence>
<feature type="transmembrane region" description="Helical" evidence="19">
    <location>
        <begin position="1492"/>
        <end position="1512"/>
    </location>
</feature>
<keyword evidence="15" id="KW-0503">Monooxygenase</keyword>
<evidence type="ECO:0000256" key="12">
    <source>
        <dbReference type="ARBA" id="ARBA00022989"/>
    </source>
</evidence>
<dbReference type="FunFam" id="3.30.40.10:FF:000022">
    <property type="entry name" value="E3 ubiquitin-protein ligase RING1-like"/>
    <property type="match status" value="1"/>
</dbReference>
<evidence type="ECO:0000256" key="19">
    <source>
        <dbReference type="SAM" id="Phobius"/>
    </source>
</evidence>
<dbReference type="EMBL" id="JACEFO010001764">
    <property type="protein sequence ID" value="KAF8707006.1"/>
    <property type="molecule type" value="Genomic_DNA"/>
</dbReference>
<evidence type="ECO:0000256" key="9">
    <source>
        <dbReference type="ARBA" id="ARBA00022771"/>
    </source>
</evidence>
<dbReference type="InterPro" id="IPR050665">
    <property type="entry name" value="Cytochrome_P450_Monooxygen"/>
</dbReference>
<organism evidence="21 22">
    <name type="scientific">Digitaria exilis</name>
    <dbReference type="NCBI Taxonomy" id="1010633"/>
    <lineage>
        <taxon>Eukaryota</taxon>
        <taxon>Viridiplantae</taxon>
        <taxon>Streptophyta</taxon>
        <taxon>Embryophyta</taxon>
        <taxon>Tracheophyta</taxon>
        <taxon>Spermatophyta</taxon>
        <taxon>Magnoliopsida</taxon>
        <taxon>Liliopsida</taxon>
        <taxon>Poales</taxon>
        <taxon>Poaceae</taxon>
        <taxon>PACMAD clade</taxon>
        <taxon>Panicoideae</taxon>
        <taxon>Panicodae</taxon>
        <taxon>Paniceae</taxon>
        <taxon>Anthephorinae</taxon>
        <taxon>Digitaria</taxon>
    </lineage>
</organism>
<dbReference type="PROSITE" id="PS00086">
    <property type="entry name" value="CYTOCHROME_P450"/>
    <property type="match status" value="1"/>
</dbReference>
<comment type="caution">
    <text evidence="21">The sequence shown here is derived from an EMBL/GenBank/DDBJ whole genome shotgun (WGS) entry which is preliminary data.</text>
</comment>
<keyword evidence="5" id="KW-0349">Heme</keyword>
<dbReference type="EC" id="2.3.2.27" evidence="4"/>
<evidence type="ECO:0000256" key="11">
    <source>
        <dbReference type="ARBA" id="ARBA00022833"/>
    </source>
</evidence>
<evidence type="ECO:0000256" key="18">
    <source>
        <dbReference type="SAM" id="MobiDB-lite"/>
    </source>
</evidence>
<dbReference type="GO" id="GO:0008270">
    <property type="term" value="F:zinc ion binding"/>
    <property type="evidence" value="ECO:0007669"/>
    <property type="project" value="UniProtKB-KW"/>
</dbReference>
<proteinExistence type="inferred from homology"/>
<dbReference type="PANTHER" id="PTHR24282:SF141">
    <property type="entry name" value="CYTOCHROME P450 714C3"/>
    <property type="match status" value="1"/>
</dbReference>
<evidence type="ECO:0000256" key="4">
    <source>
        <dbReference type="ARBA" id="ARBA00012483"/>
    </source>
</evidence>
<feature type="region of interest" description="Disordered" evidence="18">
    <location>
        <begin position="59"/>
        <end position="79"/>
    </location>
</feature>
<dbReference type="SMART" id="SM00184">
    <property type="entry name" value="RING"/>
    <property type="match status" value="1"/>
</dbReference>
<comment type="catalytic activity">
    <reaction evidence="1">
        <text>S-ubiquitinyl-[E2 ubiquitin-conjugating enzyme]-L-cysteine + [acceptor protein]-L-lysine = [E2 ubiquitin-conjugating enzyme]-L-cysteine + N(6)-ubiquitinyl-[acceptor protein]-L-lysine.</text>
        <dbReference type="EC" id="2.3.2.27"/>
    </reaction>
</comment>